<dbReference type="Proteomes" id="UP000020467">
    <property type="component" value="Unassembled WGS sequence"/>
</dbReference>
<reference evidence="2 3" key="1">
    <citation type="submission" date="2014-02" db="EMBL/GenBank/DDBJ databases">
        <title>The genome sequence of Colletotrichum fioriniae PJ7.</title>
        <authorList>
            <person name="Baroncelli R."/>
            <person name="Thon M.R."/>
        </authorList>
    </citation>
    <scope>NUCLEOTIDE SEQUENCE [LARGE SCALE GENOMIC DNA]</scope>
    <source>
        <strain evidence="2 3">PJ7</strain>
    </source>
</reference>
<sequence length="176" mass="18737">MHLLKLISLTTAIAPTAFAQLWFGTTLPTSTAADEYLSQHVKSVPSTVTGAVATSLATALYSVDQKYFNDKEWTTVYSHMWSAAAKATDAPDVVASMAVNGYSLDTQQEAKWWKDNVPDKDDKWVSSYVSDWQKAWQDNTAATKTSKGGAAGVARCTGMAMTGVAAGVAAGVMVAM</sequence>
<name>A0A010R0I6_9PEZI</name>
<proteinExistence type="predicted"/>
<evidence type="ECO:0000313" key="2">
    <source>
        <dbReference type="EMBL" id="EXF73766.1"/>
    </source>
</evidence>
<dbReference type="HOGENOM" id="CLU_1562767_0_0_1"/>
<evidence type="ECO:0000313" key="3">
    <source>
        <dbReference type="Proteomes" id="UP000020467"/>
    </source>
</evidence>
<dbReference type="OrthoDB" id="4834638at2759"/>
<accession>A0A010R0I6</accession>
<dbReference type="EMBL" id="JARH01001047">
    <property type="protein sequence ID" value="EXF73766.1"/>
    <property type="molecule type" value="Genomic_DNA"/>
</dbReference>
<protein>
    <submittedName>
        <fullName evidence="2">Uncharacterized protein</fullName>
    </submittedName>
</protein>
<feature type="chain" id="PRO_5001455856" evidence="1">
    <location>
        <begin position="20"/>
        <end position="176"/>
    </location>
</feature>
<feature type="signal peptide" evidence="1">
    <location>
        <begin position="1"/>
        <end position="19"/>
    </location>
</feature>
<keyword evidence="3" id="KW-1185">Reference proteome</keyword>
<dbReference type="AlphaFoldDB" id="A0A010R0I6"/>
<gene>
    <name evidence="2" type="ORF">CFIO01_07394</name>
</gene>
<organism evidence="2 3">
    <name type="scientific">Colletotrichum fioriniae PJ7</name>
    <dbReference type="NCBI Taxonomy" id="1445577"/>
    <lineage>
        <taxon>Eukaryota</taxon>
        <taxon>Fungi</taxon>
        <taxon>Dikarya</taxon>
        <taxon>Ascomycota</taxon>
        <taxon>Pezizomycotina</taxon>
        <taxon>Sordariomycetes</taxon>
        <taxon>Hypocreomycetidae</taxon>
        <taxon>Glomerellales</taxon>
        <taxon>Glomerellaceae</taxon>
        <taxon>Colletotrichum</taxon>
        <taxon>Colletotrichum acutatum species complex</taxon>
    </lineage>
</organism>
<comment type="caution">
    <text evidence="2">The sequence shown here is derived from an EMBL/GenBank/DDBJ whole genome shotgun (WGS) entry which is preliminary data.</text>
</comment>
<dbReference type="eggNOG" id="ENOG502REDD">
    <property type="taxonomic scope" value="Eukaryota"/>
</dbReference>
<evidence type="ECO:0000256" key="1">
    <source>
        <dbReference type="SAM" id="SignalP"/>
    </source>
</evidence>
<keyword evidence="1" id="KW-0732">Signal</keyword>
<dbReference type="KEGG" id="cfj:CFIO01_07394"/>